<gene>
    <name evidence="19 20" type="primary">cobS</name>
    <name evidence="20" type="ORF">GCM10011501_21270</name>
</gene>
<keyword evidence="13 19" id="KW-0472">Membrane</keyword>
<comment type="function">
    <text evidence="14 19">Joins adenosylcobinamide-GDP and alpha-ribazole to generate adenosylcobalamin (Ado-cobalamin). Also synthesizes adenosylcobalamin 5'-phosphate from adenosylcobinamide-GDP and alpha-ribazole 5'-phosphate.</text>
</comment>
<evidence type="ECO:0000256" key="13">
    <source>
        <dbReference type="ARBA" id="ARBA00023136"/>
    </source>
</evidence>
<dbReference type="NCBIfam" id="NF001277">
    <property type="entry name" value="PRK00235.1-3"/>
    <property type="match status" value="1"/>
</dbReference>
<evidence type="ECO:0000256" key="8">
    <source>
        <dbReference type="ARBA" id="ARBA00022573"/>
    </source>
</evidence>
<keyword evidence="7 19" id="KW-1003">Cell membrane</keyword>
<comment type="caution">
    <text evidence="20">The sequence shown here is derived from an EMBL/GenBank/DDBJ whole genome shotgun (WGS) entry which is preliminary data.</text>
</comment>
<keyword evidence="21" id="KW-1185">Reference proteome</keyword>
<evidence type="ECO:0000256" key="5">
    <source>
        <dbReference type="ARBA" id="ARBA00013200"/>
    </source>
</evidence>
<feature type="transmembrane region" description="Helical" evidence="19">
    <location>
        <begin position="172"/>
        <end position="191"/>
    </location>
</feature>
<proteinExistence type="inferred from homology"/>
<keyword evidence="8 19" id="KW-0169">Cobalamin biosynthesis</keyword>
<sequence>MNHANRYFPLVGFLIALFLSAIYLTFCVILPLNVSVILLVIASLLLTGAFHEDGLADMADGIGGGTTIEQRLVIMKDSRIGTYGTVTLVLSLLLKYTLLLTLANQQLLIPSLILAYTLSRALAASLIFNTTYVVDSAVSKSKPLANRQSLSELIIVVVSGGLALLVLVNEPWFLTLATAIVLVLVVFRTLFRRWLIKRLGGFTGDCLGAAQQMSELLIYLTIVAVSQHYVNNTLLSINGGIL</sequence>
<name>A0ABQ3ISU1_9GAMM</name>
<dbReference type="InterPro" id="IPR003805">
    <property type="entry name" value="CobS"/>
</dbReference>
<feature type="transmembrane region" description="Helical" evidence="19">
    <location>
        <begin position="149"/>
        <end position="166"/>
    </location>
</feature>
<dbReference type="HAMAP" id="MF_00719">
    <property type="entry name" value="CobS"/>
    <property type="match status" value="1"/>
</dbReference>
<evidence type="ECO:0000256" key="19">
    <source>
        <dbReference type="HAMAP-Rule" id="MF_00719"/>
    </source>
</evidence>
<evidence type="ECO:0000256" key="17">
    <source>
        <dbReference type="ARBA" id="ARBA00048623"/>
    </source>
</evidence>
<keyword evidence="9 19" id="KW-0808">Transferase</keyword>
<keyword evidence="12 19" id="KW-1133">Transmembrane helix</keyword>
<evidence type="ECO:0000256" key="12">
    <source>
        <dbReference type="ARBA" id="ARBA00022989"/>
    </source>
</evidence>
<evidence type="ECO:0000256" key="18">
    <source>
        <dbReference type="ARBA" id="ARBA00049504"/>
    </source>
</evidence>
<feature type="transmembrane region" description="Helical" evidence="19">
    <location>
        <begin position="7"/>
        <end position="26"/>
    </location>
</feature>
<organism evidence="20 21">
    <name type="scientific">Thalassotalea profundi</name>
    <dbReference type="NCBI Taxonomy" id="2036687"/>
    <lineage>
        <taxon>Bacteria</taxon>
        <taxon>Pseudomonadati</taxon>
        <taxon>Pseudomonadota</taxon>
        <taxon>Gammaproteobacteria</taxon>
        <taxon>Alteromonadales</taxon>
        <taxon>Colwelliaceae</taxon>
        <taxon>Thalassotalea</taxon>
    </lineage>
</organism>
<evidence type="ECO:0000256" key="11">
    <source>
        <dbReference type="ARBA" id="ARBA00022842"/>
    </source>
</evidence>
<evidence type="ECO:0000256" key="4">
    <source>
        <dbReference type="ARBA" id="ARBA00010561"/>
    </source>
</evidence>
<evidence type="ECO:0000256" key="1">
    <source>
        <dbReference type="ARBA" id="ARBA00001946"/>
    </source>
</evidence>
<keyword evidence="10 19" id="KW-0812">Transmembrane</keyword>
<comment type="similarity">
    <text evidence="4 19">Belongs to the CobS family.</text>
</comment>
<evidence type="ECO:0000256" key="3">
    <source>
        <dbReference type="ARBA" id="ARBA00004663"/>
    </source>
</evidence>
<feature type="transmembrane region" description="Helical" evidence="19">
    <location>
        <begin position="108"/>
        <end position="128"/>
    </location>
</feature>
<feature type="transmembrane region" description="Helical" evidence="19">
    <location>
        <begin position="80"/>
        <end position="102"/>
    </location>
</feature>
<dbReference type="EC" id="2.7.8.26" evidence="5 19"/>
<evidence type="ECO:0000256" key="6">
    <source>
        <dbReference type="ARBA" id="ARBA00015850"/>
    </source>
</evidence>
<evidence type="ECO:0000256" key="2">
    <source>
        <dbReference type="ARBA" id="ARBA00004651"/>
    </source>
</evidence>
<protein>
    <recommendedName>
        <fullName evidence="6 19">Adenosylcobinamide-GDP ribazoletransferase</fullName>
        <ecNumber evidence="5 19">2.7.8.26</ecNumber>
    </recommendedName>
    <alternativeName>
        <fullName evidence="16 19">Cobalamin synthase</fullName>
    </alternativeName>
    <alternativeName>
        <fullName evidence="15 19">Cobalamin-5'-phosphate synthase</fullName>
    </alternativeName>
</protein>
<dbReference type="EMBL" id="BNAH01000008">
    <property type="protein sequence ID" value="GHE91624.1"/>
    <property type="molecule type" value="Genomic_DNA"/>
</dbReference>
<feature type="transmembrane region" description="Helical" evidence="19">
    <location>
        <begin position="32"/>
        <end position="50"/>
    </location>
</feature>
<evidence type="ECO:0000313" key="21">
    <source>
        <dbReference type="Proteomes" id="UP000626370"/>
    </source>
</evidence>
<evidence type="ECO:0000256" key="9">
    <source>
        <dbReference type="ARBA" id="ARBA00022679"/>
    </source>
</evidence>
<reference evidence="21" key="1">
    <citation type="journal article" date="2019" name="Int. J. Syst. Evol. Microbiol.">
        <title>The Global Catalogue of Microorganisms (GCM) 10K type strain sequencing project: providing services to taxonomists for standard genome sequencing and annotation.</title>
        <authorList>
            <consortium name="The Broad Institute Genomics Platform"/>
            <consortium name="The Broad Institute Genome Sequencing Center for Infectious Disease"/>
            <person name="Wu L."/>
            <person name="Ma J."/>
        </authorList>
    </citation>
    <scope>NUCLEOTIDE SEQUENCE [LARGE SCALE GENOMIC DNA]</scope>
    <source>
        <strain evidence="21">CGMCC 1.15922</strain>
    </source>
</reference>
<evidence type="ECO:0000256" key="15">
    <source>
        <dbReference type="ARBA" id="ARBA00032605"/>
    </source>
</evidence>
<keyword evidence="11 19" id="KW-0460">Magnesium</keyword>
<dbReference type="Proteomes" id="UP000626370">
    <property type="component" value="Unassembled WGS sequence"/>
</dbReference>
<evidence type="ECO:0000313" key="20">
    <source>
        <dbReference type="EMBL" id="GHE91624.1"/>
    </source>
</evidence>
<evidence type="ECO:0000256" key="14">
    <source>
        <dbReference type="ARBA" id="ARBA00025228"/>
    </source>
</evidence>
<evidence type="ECO:0000256" key="7">
    <source>
        <dbReference type="ARBA" id="ARBA00022475"/>
    </source>
</evidence>
<evidence type="ECO:0000256" key="16">
    <source>
        <dbReference type="ARBA" id="ARBA00032853"/>
    </source>
</evidence>
<comment type="cofactor">
    <cofactor evidence="1 19">
        <name>Mg(2+)</name>
        <dbReference type="ChEBI" id="CHEBI:18420"/>
    </cofactor>
</comment>
<dbReference type="PANTHER" id="PTHR34148:SF1">
    <property type="entry name" value="ADENOSYLCOBINAMIDE-GDP RIBAZOLETRANSFERASE"/>
    <property type="match status" value="1"/>
</dbReference>
<comment type="catalytic activity">
    <reaction evidence="17 19">
        <text>alpha-ribazole + adenosylcob(III)inamide-GDP = adenosylcob(III)alamin + GMP + H(+)</text>
        <dbReference type="Rhea" id="RHEA:16049"/>
        <dbReference type="ChEBI" id="CHEBI:10329"/>
        <dbReference type="ChEBI" id="CHEBI:15378"/>
        <dbReference type="ChEBI" id="CHEBI:18408"/>
        <dbReference type="ChEBI" id="CHEBI:58115"/>
        <dbReference type="ChEBI" id="CHEBI:60487"/>
        <dbReference type="EC" id="2.7.8.26"/>
    </reaction>
</comment>
<accession>A0ABQ3ISU1</accession>
<dbReference type="PANTHER" id="PTHR34148">
    <property type="entry name" value="ADENOSYLCOBINAMIDE-GDP RIBAZOLETRANSFERASE"/>
    <property type="match status" value="1"/>
</dbReference>
<dbReference type="Pfam" id="PF02654">
    <property type="entry name" value="CobS"/>
    <property type="match status" value="1"/>
</dbReference>
<comment type="pathway">
    <text evidence="3 19">Cofactor biosynthesis; adenosylcobalamin biosynthesis; adenosylcobalamin from cob(II)yrinate a,c-diamide: step 7/7.</text>
</comment>
<evidence type="ECO:0000256" key="10">
    <source>
        <dbReference type="ARBA" id="ARBA00022692"/>
    </source>
</evidence>
<comment type="subcellular location">
    <subcellularLocation>
        <location evidence="2 19">Cell membrane</location>
        <topology evidence="2 19">Multi-pass membrane protein</topology>
    </subcellularLocation>
</comment>
<comment type="catalytic activity">
    <reaction evidence="18 19">
        <text>alpha-ribazole 5'-phosphate + adenosylcob(III)inamide-GDP = adenosylcob(III)alamin 5'-phosphate + GMP + H(+)</text>
        <dbReference type="Rhea" id="RHEA:23560"/>
        <dbReference type="ChEBI" id="CHEBI:15378"/>
        <dbReference type="ChEBI" id="CHEBI:57918"/>
        <dbReference type="ChEBI" id="CHEBI:58115"/>
        <dbReference type="ChEBI" id="CHEBI:60487"/>
        <dbReference type="ChEBI" id="CHEBI:60493"/>
        <dbReference type="EC" id="2.7.8.26"/>
    </reaction>
</comment>